<evidence type="ECO:0000256" key="3">
    <source>
        <dbReference type="SAM" id="MobiDB-lite"/>
    </source>
</evidence>
<keyword evidence="7" id="KW-1185">Reference proteome</keyword>
<keyword evidence="1" id="KW-0547">Nucleotide-binding</keyword>
<reference evidence="6 7" key="1">
    <citation type="journal article" date="2024" name="Nat. Commun.">
        <title>Phylogenomics reveals the evolutionary origins of lichenization in chlorophyte algae.</title>
        <authorList>
            <person name="Puginier C."/>
            <person name="Libourel C."/>
            <person name="Otte J."/>
            <person name="Skaloud P."/>
            <person name="Haon M."/>
            <person name="Grisel S."/>
            <person name="Petersen M."/>
            <person name="Berrin J.G."/>
            <person name="Delaux P.M."/>
            <person name="Dal Grande F."/>
            <person name="Keller J."/>
        </authorList>
    </citation>
    <scope>NUCLEOTIDE SEQUENCE [LARGE SCALE GENOMIC DNA]</scope>
    <source>
        <strain evidence="6 7">SAG 2145</strain>
    </source>
</reference>
<dbReference type="Pfam" id="PF02212">
    <property type="entry name" value="GED"/>
    <property type="match status" value="1"/>
</dbReference>
<evidence type="ECO:0000313" key="7">
    <source>
        <dbReference type="Proteomes" id="UP001438707"/>
    </source>
</evidence>
<feature type="compositionally biased region" description="Pro residues" evidence="3">
    <location>
        <begin position="660"/>
        <end position="672"/>
    </location>
</feature>
<dbReference type="PANTHER" id="PTHR11566">
    <property type="entry name" value="DYNAMIN"/>
    <property type="match status" value="1"/>
</dbReference>
<accession>A0AAW1S2N9</accession>
<dbReference type="SUPFAM" id="SSF52540">
    <property type="entry name" value="P-loop containing nucleoside triphosphate hydrolases"/>
    <property type="match status" value="1"/>
</dbReference>
<dbReference type="InterPro" id="IPR020850">
    <property type="entry name" value="GED_dom"/>
</dbReference>
<feature type="domain" description="GED" evidence="4">
    <location>
        <begin position="687"/>
        <end position="778"/>
    </location>
</feature>
<dbReference type="GO" id="GO:0005737">
    <property type="term" value="C:cytoplasm"/>
    <property type="evidence" value="ECO:0007669"/>
    <property type="project" value="TreeGrafter"/>
</dbReference>
<dbReference type="PRINTS" id="PR00195">
    <property type="entry name" value="DYNAMIN"/>
</dbReference>
<organism evidence="6 7">
    <name type="scientific">Apatococcus lobatus</name>
    <dbReference type="NCBI Taxonomy" id="904363"/>
    <lineage>
        <taxon>Eukaryota</taxon>
        <taxon>Viridiplantae</taxon>
        <taxon>Chlorophyta</taxon>
        <taxon>core chlorophytes</taxon>
        <taxon>Trebouxiophyceae</taxon>
        <taxon>Chlorellales</taxon>
        <taxon>Chlorellaceae</taxon>
        <taxon>Apatococcus</taxon>
    </lineage>
</organism>
<dbReference type="PROSITE" id="PS51388">
    <property type="entry name" value="GED"/>
    <property type="match status" value="1"/>
</dbReference>
<dbReference type="PROSITE" id="PS51718">
    <property type="entry name" value="G_DYNAMIN_2"/>
    <property type="match status" value="1"/>
</dbReference>
<dbReference type="InterPro" id="IPR001401">
    <property type="entry name" value="Dynamin_GTPase"/>
</dbReference>
<protein>
    <submittedName>
        <fullName evidence="6">Uncharacterized protein</fullName>
    </submittedName>
</protein>
<dbReference type="InterPro" id="IPR045063">
    <property type="entry name" value="Dynamin_N"/>
</dbReference>
<name>A0AAW1S2N9_9CHLO</name>
<proteinExistence type="predicted"/>
<dbReference type="InterPro" id="IPR000375">
    <property type="entry name" value="Dynamin_stalk"/>
</dbReference>
<dbReference type="PANTHER" id="PTHR11566:SF21">
    <property type="entry name" value="DYNAMIN RELATED PROTEIN 1, ISOFORM A"/>
    <property type="match status" value="1"/>
</dbReference>
<dbReference type="EMBL" id="JALJOS010000004">
    <property type="protein sequence ID" value="KAK9840112.1"/>
    <property type="molecule type" value="Genomic_DNA"/>
</dbReference>
<feature type="region of interest" description="Disordered" evidence="3">
    <location>
        <begin position="598"/>
        <end position="682"/>
    </location>
</feature>
<dbReference type="GO" id="GO:0008017">
    <property type="term" value="F:microtubule binding"/>
    <property type="evidence" value="ECO:0007669"/>
    <property type="project" value="TreeGrafter"/>
</dbReference>
<dbReference type="GO" id="GO:0005874">
    <property type="term" value="C:microtubule"/>
    <property type="evidence" value="ECO:0007669"/>
    <property type="project" value="TreeGrafter"/>
</dbReference>
<dbReference type="GO" id="GO:0016020">
    <property type="term" value="C:membrane"/>
    <property type="evidence" value="ECO:0007669"/>
    <property type="project" value="TreeGrafter"/>
</dbReference>
<gene>
    <name evidence="6" type="ORF">WJX74_003564</name>
</gene>
<dbReference type="GO" id="GO:0005525">
    <property type="term" value="F:GTP binding"/>
    <property type="evidence" value="ECO:0007669"/>
    <property type="project" value="InterPro"/>
</dbReference>
<dbReference type="Gene3D" id="1.20.120.1240">
    <property type="entry name" value="Dynamin, middle domain"/>
    <property type="match status" value="2"/>
</dbReference>
<dbReference type="InterPro" id="IPR003130">
    <property type="entry name" value="GED"/>
</dbReference>
<dbReference type="InterPro" id="IPR027417">
    <property type="entry name" value="P-loop_NTPase"/>
</dbReference>
<evidence type="ECO:0000259" key="5">
    <source>
        <dbReference type="PROSITE" id="PS51718"/>
    </source>
</evidence>
<evidence type="ECO:0000259" key="4">
    <source>
        <dbReference type="PROSITE" id="PS51388"/>
    </source>
</evidence>
<dbReference type="Pfam" id="PF01031">
    <property type="entry name" value="Dynamin_M"/>
    <property type="match status" value="1"/>
</dbReference>
<feature type="region of interest" description="Disordered" evidence="3">
    <location>
        <begin position="785"/>
        <end position="852"/>
    </location>
</feature>
<dbReference type="Pfam" id="PF00350">
    <property type="entry name" value="Dynamin_N"/>
    <property type="match status" value="1"/>
</dbReference>
<dbReference type="SMART" id="SM00053">
    <property type="entry name" value="DYNc"/>
    <property type="match status" value="1"/>
</dbReference>
<feature type="region of interest" description="Disordered" evidence="3">
    <location>
        <begin position="522"/>
        <end position="576"/>
    </location>
</feature>
<dbReference type="InterPro" id="IPR022812">
    <property type="entry name" value="Dynamin"/>
</dbReference>
<dbReference type="SMART" id="SM00302">
    <property type="entry name" value="GED"/>
    <property type="match status" value="1"/>
</dbReference>
<evidence type="ECO:0000313" key="6">
    <source>
        <dbReference type="EMBL" id="KAK9840112.1"/>
    </source>
</evidence>
<feature type="domain" description="Dynamin-type G" evidence="5">
    <location>
        <begin position="34"/>
        <end position="306"/>
    </location>
</feature>
<evidence type="ECO:0000256" key="1">
    <source>
        <dbReference type="ARBA" id="ARBA00022741"/>
    </source>
</evidence>
<dbReference type="FunFam" id="3.40.50.300:FF:001027">
    <property type="entry name" value="dynamin-related protein 3A"/>
    <property type="match status" value="1"/>
</dbReference>
<dbReference type="GO" id="GO:0003924">
    <property type="term" value="F:GTPase activity"/>
    <property type="evidence" value="ECO:0007669"/>
    <property type="project" value="InterPro"/>
</dbReference>
<sequence>MAGSSAAPEGLGETLIPAINKLQDIFNQVTLDLKLELPQVAVVGSQSSGKSSVLEALVGRDFLPRGPDICTRRPLVLQLVKAHGSQITQGEWGEFLHVPGRRYTDFNEIRKEILSETERIVGTNKGISDKPIRLKICSPHVLTMTLVDLPGIAKVPVGDQPSDIEARIRAMVSEYIRHPTCVILAVSAANVDLANSDALDMARGVDPDGHRTIGVCTKLDIMDRGTDAAAVLRNEVVPLRLGYIGVVNRSQHDINTHRRIREAQASEASFFESHTEYMDVLGQCGTANLARSLNRILVDHIRHLLPRLRQQIDDALQKRAAELRIYGDQPPGSTGIARSAMLLRLLDGYAVRYAETLDGRSEHMPVSELAGGARIRHIFQEIFIKGINDLDPAKELADEDVRTAIKNSAGVKGTLLIPDAPFELLVRRAILRLLPLALNCKHLVHGELMRIAGQCAPPDIARFPVLQRNMTTAVEEFINEGAGPAEQMIRSLVDCEHSYINTDHPGFIGGTEALATVMRRRHPGPAAEEPPDDLLPEPTPHSPVHSRSTGNLADMGAPSTSGRPAGRAQLQDQHHHKPGLKAVEPELFTAEELLASSAAARRATGHHSVGPASFSGRQPHEAHSAPSSHQAGRQGGWLSRWSGPGQPPPQPAAAPERPATAPPIPAASPPPHLQVGGSASETEEVQVDVTRLLVQSYFALVRANLEDTVPKALMHFLVLSVQRGLQQHLIRTLYREELFDEMMSEREEVAAKRVQCQSAVKALKEALNTLESLPATLMSRINSAGQYATEPGGRPRPLLGSQPSSLFTKDSAAGFPARAPSLPPPIDSQPSSPAGGGMGAYPPRSIGISAVR</sequence>
<keyword evidence="2" id="KW-0342">GTP-binding</keyword>
<comment type="caution">
    <text evidence="6">The sequence shown here is derived from an EMBL/GenBank/DDBJ whole genome shotgun (WGS) entry which is preliminary data.</text>
</comment>
<dbReference type="Gene3D" id="3.40.50.300">
    <property type="entry name" value="P-loop containing nucleotide triphosphate hydrolases"/>
    <property type="match status" value="1"/>
</dbReference>
<dbReference type="AlphaFoldDB" id="A0AAW1S2N9"/>
<evidence type="ECO:0000256" key="2">
    <source>
        <dbReference type="ARBA" id="ARBA00023134"/>
    </source>
</evidence>
<dbReference type="Proteomes" id="UP001438707">
    <property type="component" value="Unassembled WGS sequence"/>
</dbReference>
<dbReference type="InterPro" id="IPR030381">
    <property type="entry name" value="G_DYNAMIN_dom"/>
</dbReference>
<dbReference type="CDD" id="cd08771">
    <property type="entry name" value="DLP_1"/>
    <property type="match status" value="1"/>
</dbReference>